<dbReference type="OrthoDB" id="688481at2759"/>
<comment type="caution">
    <text evidence="2">The sequence shown here is derived from an EMBL/GenBank/DDBJ whole genome shotgun (WGS) entry which is preliminary data.</text>
</comment>
<accession>A0A835B6V9</accession>
<dbReference type="InterPro" id="IPR011009">
    <property type="entry name" value="Kinase-like_dom_sf"/>
</dbReference>
<dbReference type="GO" id="GO:0005524">
    <property type="term" value="F:ATP binding"/>
    <property type="evidence" value="ECO:0007669"/>
    <property type="project" value="InterPro"/>
</dbReference>
<dbReference type="EMBL" id="JACEFO010001953">
    <property type="protein sequence ID" value="KAF8691986.1"/>
    <property type="molecule type" value="Genomic_DNA"/>
</dbReference>
<dbReference type="PANTHER" id="PTHR45707">
    <property type="entry name" value="C2 CALCIUM/LIPID-BINDING PLANT PHOSPHORIBOSYLTRANSFERASE FAMILY PROTEIN"/>
    <property type="match status" value="1"/>
</dbReference>
<sequence>MAEIHKRLLCFEYLSNGNLYEYLSDASCGLEWRKRYQIIQGICEGLKYLHGNDVVHLALQPCNILLDDNMVPKIAEFCLSVSFDDYLIIIYMTLLCRAYMTPEIVLSERITFKSDIYSLGVIITDILIGHTHHNFEIQNVRTIYNYVSLLR</sequence>
<feature type="domain" description="Protein kinase" evidence="1">
    <location>
        <begin position="1"/>
        <end position="151"/>
    </location>
</feature>
<evidence type="ECO:0000259" key="1">
    <source>
        <dbReference type="PROSITE" id="PS50011"/>
    </source>
</evidence>
<gene>
    <name evidence="2" type="ORF">HU200_039931</name>
</gene>
<keyword evidence="3" id="KW-1185">Reference proteome</keyword>
<proteinExistence type="predicted"/>
<organism evidence="2 3">
    <name type="scientific">Digitaria exilis</name>
    <dbReference type="NCBI Taxonomy" id="1010633"/>
    <lineage>
        <taxon>Eukaryota</taxon>
        <taxon>Viridiplantae</taxon>
        <taxon>Streptophyta</taxon>
        <taxon>Embryophyta</taxon>
        <taxon>Tracheophyta</taxon>
        <taxon>Spermatophyta</taxon>
        <taxon>Magnoliopsida</taxon>
        <taxon>Liliopsida</taxon>
        <taxon>Poales</taxon>
        <taxon>Poaceae</taxon>
        <taxon>PACMAD clade</taxon>
        <taxon>Panicoideae</taxon>
        <taxon>Panicodae</taxon>
        <taxon>Paniceae</taxon>
        <taxon>Anthephorinae</taxon>
        <taxon>Digitaria</taxon>
    </lineage>
</organism>
<dbReference type="GO" id="GO:0004672">
    <property type="term" value="F:protein kinase activity"/>
    <property type="evidence" value="ECO:0007669"/>
    <property type="project" value="InterPro"/>
</dbReference>
<dbReference type="Proteomes" id="UP000636709">
    <property type="component" value="Unassembled WGS sequence"/>
</dbReference>
<protein>
    <recommendedName>
        <fullName evidence="1">Protein kinase domain-containing protein</fullName>
    </recommendedName>
</protein>
<dbReference type="SUPFAM" id="SSF56112">
    <property type="entry name" value="Protein kinase-like (PK-like)"/>
    <property type="match status" value="1"/>
</dbReference>
<evidence type="ECO:0000313" key="2">
    <source>
        <dbReference type="EMBL" id="KAF8691986.1"/>
    </source>
</evidence>
<dbReference type="Pfam" id="PF00069">
    <property type="entry name" value="Pkinase"/>
    <property type="match status" value="1"/>
</dbReference>
<evidence type="ECO:0000313" key="3">
    <source>
        <dbReference type="Proteomes" id="UP000636709"/>
    </source>
</evidence>
<dbReference type="PROSITE" id="PS50011">
    <property type="entry name" value="PROTEIN_KINASE_DOM"/>
    <property type="match status" value="1"/>
</dbReference>
<dbReference type="Gene3D" id="1.10.510.10">
    <property type="entry name" value="Transferase(Phosphotransferase) domain 1"/>
    <property type="match status" value="1"/>
</dbReference>
<dbReference type="AlphaFoldDB" id="A0A835B6V9"/>
<dbReference type="PANTHER" id="PTHR45707:SF70">
    <property type="entry name" value="PROTEIN KINASE DOMAIN-CONTAINING PROTEIN"/>
    <property type="match status" value="1"/>
</dbReference>
<name>A0A835B6V9_9POAL</name>
<reference evidence="2" key="1">
    <citation type="submission" date="2020-07" db="EMBL/GenBank/DDBJ databases">
        <title>Genome sequence and genetic diversity analysis of an under-domesticated orphan crop, white fonio (Digitaria exilis).</title>
        <authorList>
            <person name="Bennetzen J.L."/>
            <person name="Chen S."/>
            <person name="Ma X."/>
            <person name="Wang X."/>
            <person name="Yssel A.E.J."/>
            <person name="Chaluvadi S.R."/>
            <person name="Johnson M."/>
            <person name="Gangashetty P."/>
            <person name="Hamidou F."/>
            <person name="Sanogo M.D."/>
            <person name="Zwaenepoel A."/>
            <person name="Wallace J."/>
            <person name="Van De Peer Y."/>
            <person name="Van Deynze A."/>
        </authorList>
    </citation>
    <scope>NUCLEOTIDE SEQUENCE</scope>
    <source>
        <tissue evidence="2">Leaves</tissue>
    </source>
</reference>
<dbReference type="InterPro" id="IPR000719">
    <property type="entry name" value="Prot_kinase_dom"/>
</dbReference>